<dbReference type="Pfam" id="PF00702">
    <property type="entry name" value="Hydrolase"/>
    <property type="match status" value="1"/>
</dbReference>
<dbReference type="PATRIC" id="fig|1618545.3.peg.273"/>
<dbReference type="GO" id="GO:0043682">
    <property type="term" value="F:P-type divalent copper transporter activity"/>
    <property type="evidence" value="ECO:0007669"/>
    <property type="project" value="TreeGrafter"/>
</dbReference>
<dbReference type="InterPro" id="IPR017969">
    <property type="entry name" value="Heavy-metal-associated_CS"/>
</dbReference>
<dbReference type="SFLD" id="SFLDG00002">
    <property type="entry name" value="C1.7:_P-type_atpase_like"/>
    <property type="match status" value="1"/>
</dbReference>
<dbReference type="EMBL" id="LBTI01000018">
    <property type="protein sequence ID" value="KKQ37467.1"/>
    <property type="molecule type" value="Genomic_DNA"/>
</dbReference>
<dbReference type="Gene3D" id="2.70.150.10">
    <property type="entry name" value="Calcium-transporting ATPase, cytoplasmic transduction domain A"/>
    <property type="match status" value="1"/>
</dbReference>
<feature type="transmembrane region" description="Helical" evidence="11">
    <location>
        <begin position="366"/>
        <end position="387"/>
    </location>
</feature>
<sequence length="807" mass="87658">MKTTSTKTSFPIVGMHCASCAKLIERKLIKTPGVINASVNYGSEQALVELDRDRVSDRDLEIAIKEVGYKAIIQKSQIPNPNDQSVEEIKEEEKKKQLQNLKKKVLVSSVLSIVIFLGSFPEWFIFFPKLPATFYMLLATVVQFWAGREFYLATWSGLRNRAASMDTLIAIGTSAAYGFSALGIIFPSLYERLGIPMTMYFDTAAVIITLILLGRYLEAKAKAHTSDAIKKLLGLQVKTARVLRINSNFQFPISNFNNGEKYEEVDIPIEEVKAGYLIRVRPGEKVPTDGVIVEGASSIDESMVTGESMPIEKMTGDTVIGSTLNKSGSFLFKATKVGSDTMLANIIRMVSEAQSSRAPIQRMADLISGYFVPAVLILAVLTFVVWFDFSPSTSSGFSHAFTNMIAVLIIACPCALGLATPTAIMVGVGKGAENGILIKNAESLEIANKIKTIVFDKTGTLTEGKPTVTDIISVTEIPNPKSQILNKHEIQNSKFNEDYKLLQIAASLEAGSEHPLAEAIVNKSKEENLSLMKVNNFQAMSGLGITGAIDETKYLFGNRALMNKEGVGYKSAETIIVDLEEQGKTVMLLAETRKLLGIIAVADTIKQSAKEVVENLIDKKIEVWMITGDNERTAKAIAKQAGIKNVMAGVLPDEKAEKVRELKNIKTKKQKNNNLETSESLINNHQSPTVAFVGDGINDAPALASADVGIAMGSGTDVAIESASITLLNKDLKSVSTAIKLSHKTVSVIKQNLFWAFGYNVVLIPVAMGILYPFFGWLLNPALAAFAMAASSISVVGNSLRLKTISI</sequence>
<dbReference type="SFLD" id="SFLDS00003">
    <property type="entry name" value="Haloacid_Dehalogenase"/>
    <property type="match status" value="1"/>
</dbReference>
<accession>A0A0G0H5Q1</accession>
<dbReference type="Gene3D" id="3.40.50.1000">
    <property type="entry name" value="HAD superfamily/HAD-like"/>
    <property type="match status" value="1"/>
</dbReference>
<dbReference type="SUPFAM" id="SSF56784">
    <property type="entry name" value="HAD-like"/>
    <property type="match status" value="1"/>
</dbReference>
<dbReference type="GO" id="GO:0005886">
    <property type="term" value="C:plasma membrane"/>
    <property type="evidence" value="ECO:0007669"/>
    <property type="project" value="UniProtKB-SubCell"/>
</dbReference>
<evidence type="ECO:0000256" key="7">
    <source>
        <dbReference type="ARBA" id="ARBA00022840"/>
    </source>
</evidence>
<keyword evidence="7 11" id="KW-0067">ATP-binding</keyword>
<dbReference type="CDD" id="cd02094">
    <property type="entry name" value="P-type_ATPase_Cu-like"/>
    <property type="match status" value="1"/>
</dbReference>
<dbReference type="InterPro" id="IPR023299">
    <property type="entry name" value="ATPase_P-typ_cyto_dom_N"/>
</dbReference>
<dbReference type="STRING" id="1618545.US53_C0018G0005"/>
<dbReference type="GO" id="GO:0055070">
    <property type="term" value="P:copper ion homeostasis"/>
    <property type="evidence" value="ECO:0007669"/>
    <property type="project" value="TreeGrafter"/>
</dbReference>
<keyword evidence="8" id="KW-1278">Translocase</keyword>
<dbReference type="PANTHER" id="PTHR43520:SF8">
    <property type="entry name" value="P-TYPE CU(+) TRANSPORTER"/>
    <property type="match status" value="1"/>
</dbReference>
<dbReference type="InterPro" id="IPR006121">
    <property type="entry name" value="HMA_dom"/>
</dbReference>
<dbReference type="GO" id="GO:0005507">
    <property type="term" value="F:copper ion binding"/>
    <property type="evidence" value="ECO:0007669"/>
    <property type="project" value="TreeGrafter"/>
</dbReference>
<evidence type="ECO:0000256" key="6">
    <source>
        <dbReference type="ARBA" id="ARBA00022741"/>
    </source>
</evidence>
<evidence type="ECO:0000256" key="5">
    <source>
        <dbReference type="ARBA" id="ARBA00022723"/>
    </source>
</evidence>
<dbReference type="NCBIfam" id="TIGR01525">
    <property type="entry name" value="ATPase-IB_hvy"/>
    <property type="match status" value="1"/>
</dbReference>
<dbReference type="AlphaFoldDB" id="A0A0G0H5Q1"/>
<feature type="transmembrane region" description="Helical" evidence="11">
    <location>
        <begin position="163"/>
        <end position="186"/>
    </location>
</feature>
<dbReference type="PROSITE" id="PS01229">
    <property type="entry name" value="COF_2"/>
    <property type="match status" value="1"/>
</dbReference>
<dbReference type="FunFam" id="3.30.70.100:FF:000001">
    <property type="entry name" value="ATPase copper transporting beta"/>
    <property type="match status" value="1"/>
</dbReference>
<dbReference type="GO" id="GO:0005524">
    <property type="term" value="F:ATP binding"/>
    <property type="evidence" value="ECO:0007669"/>
    <property type="project" value="UniProtKB-UniRule"/>
</dbReference>
<feature type="transmembrane region" description="Helical" evidence="11">
    <location>
        <begin position="198"/>
        <end position="217"/>
    </location>
</feature>
<dbReference type="InterPro" id="IPR018303">
    <property type="entry name" value="ATPase_P-typ_P_site"/>
</dbReference>
<feature type="transmembrane region" description="Helical" evidence="11">
    <location>
        <begin position="132"/>
        <end position="151"/>
    </location>
</feature>
<dbReference type="PROSITE" id="PS00154">
    <property type="entry name" value="ATPASE_E1_E2"/>
    <property type="match status" value="1"/>
</dbReference>
<dbReference type="GO" id="GO:0016887">
    <property type="term" value="F:ATP hydrolysis activity"/>
    <property type="evidence" value="ECO:0007669"/>
    <property type="project" value="InterPro"/>
</dbReference>
<dbReference type="SFLD" id="SFLDF00027">
    <property type="entry name" value="p-type_atpase"/>
    <property type="match status" value="1"/>
</dbReference>
<name>A0A0G0H5Q1_9BACT</name>
<evidence type="ECO:0000256" key="3">
    <source>
        <dbReference type="ARBA" id="ARBA00022475"/>
    </source>
</evidence>
<dbReference type="SUPFAM" id="SSF81665">
    <property type="entry name" value="Calcium ATPase, transmembrane domain M"/>
    <property type="match status" value="1"/>
</dbReference>
<evidence type="ECO:0000313" key="13">
    <source>
        <dbReference type="EMBL" id="KKQ37467.1"/>
    </source>
</evidence>
<dbReference type="InterPro" id="IPR036412">
    <property type="entry name" value="HAD-like_sf"/>
</dbReference>
<organism evidence="13 14">
    <name type="scientific">Candidatus Woesebacteria bacterium GW2011_GWA1_37_7</name>
    <dbReference type="NCBI Taxonomy" id="1618545"/>
    <lineage>
        <taxon>Bacteria</taxon>
        <taxon>Candidatus Woeseibacteriota</taxon>
    </lineage>
</organism>
<keyword evidence="9 11" id="KW-1133">Transmembrane helix</keyword>
<keyword evidence="5 11" id="KW-0479">Metal-binding</keyword>
<keyword evidence="4 11" id="KW-0812">Transmembrane</keyword>
<protein>
    <submittedName>
        <fullName evidence="13">Copper-transporting P-type ATPase</fullName>
    </submittedName>
</protein>
<dbReference type="InterPro" id="IPR008250">
    <property type="entry name" value="ATPase_P-typ_transduc_dom_A_sf"/>
</dbReference>
<evidence type="ECO:0000256" key="11">
    <source>
        <dbReference type="RuleBase" id="RU362081"/>
    </source>
</evidence>
<feature type="transmembrane region" description="Helical" evidence="11">
    <location>
        <begin position="105"/>
        <end position="126"/>
    </location>
</feature>
<keyword evidence="10 11" id="KW-0472">Membrane</keyword>
<evidence type="ECO:0000256" key="9">
    <source>
        <dbReference type="ARBA" id="ARBA00022989"/>
    </source>
</evidence>
<dbReference type="Proteomes" id="UP000034591">
    <property type="component" value="Unassembled WGS sequence"/>
</dbReference>
<dbReference type="Pfam" id="PF00403">
    <property type="entry name" value="HMA"/>
    <property type="match status" value="1"/>
</dbReference>
<dbReference type="InterPro" id="IPR023214">
    <property type="entry name" value="HAD_sf"/>
</dbReference>
<evidence type="ECO:0000256" key="8">
    <source>
        <dbReference type="ARBA" id="ARBA00022967"/>
    </source>
</evidence>
<gene>
    <name evidence="13" type="ORF">US53_C0018G0005</name>
</gene>
<dbReference type="InterPro" id="IPR044492">
    <property type="entry name" value="P_typ_ATPase_HD_dom"/>
</dbReference>
<proteinExistence type="inferred from homology"/>
<dbReference type="InterPro" id="IPR023298">
    <property type="entry name" value="ATPase_P-typ_TM_dom_sf"/>
</dbReference>
<reference evidence="13 14" key="1">
    <citation type="journal article" date="2015" name="Nature">
        <title>rRNA introns, odd ribosomes, and small enigmatic genomes across a large radiation of phyla.</title>
        <authorList>
            <person name="Brown C.T."/>
            <person name="Hug L.A."/>
            <person name="Thomas B.C."/>
            <person name="Sharon I."/>
            <person name="Castelle C.J."/>
            <person name="Singh A."/>
            <person name="Wilkins M.J."/>
            <person name="Williams K.H."/>
            <person name="Banfield J.F."/>
        </authorList>
    </citation>
    <scope>NUCLEOTIDE SEQUENCE [LARGE SCALE GENOMIC DNA]</scope>
</reference>
<dbReference type="SUPFAM" id="SSF81653">
    <property type="entry name" value="Calcium ATPase, transduction domain A"/>
    <property type="match status" value="1"/>
</dbReference>
<dbReference type="PROSITE" id="PS01047">
    <property type="entry name" value="HMA_1"/>
    <property type="match status" value="1"/>
</dbReference>
<dbReference type="FunFam" id="2.70.150.10:FF:000020">
    <property type="entry name" value="Copper-exporting P-type ATPase A"/>
    <property type="match status" value="1"/>
</dbReference>
<feature type="transmembrane region" description="Helical" evidence="11">
    <location>
        <begin position="399"/>
        <end position="420"/>
    </location>
</feature>
<feature type="transmembrane region" description="Helical" evidence="11">
    <location>
        <begin position="753"/>
        <end position="775"/>
    </location>
</feature>
<dbReference type="Gene3D" id="3.40.1110.10">
    <property type="entry name" value="Calcium-transporting ATPase, cytoplasmic domain N"/>
    <property type="match status" value="1"/>
</dbReference>
<dbReference type="SUPFAM" id="SSF55008">
    <property type="entry name" value="HMA, heavy metal-associated domain"/>
    <property type="match status" value="1"/>
</dbReference>
<evidence type="ECO:0000256" key="10">
    <source>
        <dbReference type="ARBA" id="ARBA00023136"/>
    </source>
</evidence>
<dbReference type="InterPro" id="IPR059000">
    <property type="entry name" value="ATPase_P-type_domA"/>
</dbReference>
<dbReference type="InterPro" id="IPR027256">
    <property type="entry name" value="P-typ_ATPase_IB"/>
</dbReference>
<evidence type="ECO:0000256" key="2">
    <source>
        <dbReference type="ARBA" id="ARBA00006024"/>
    </source>
</evidence>
<dbReference type="PRINTS" id="PR00943">
    <property type="entry name" value="CUATPASE"/>
</dbReference>
<dbReference type="PROSITE" id="PS50846">
    <property type="entry name" value="HMA_2"/>
    <property type="match status" value="1"/>
</dbReference>
<dbReference type="Gene3D" id="3.30.70.100">
    <property type="match status" value="1"/>
</dbReference>
<dbReference type="Pfam" id="PF00122">
    <property type="entry name" value="E1-E2_ATPase"/>
    <property type="match status" value="1"/>
</dbReference>
<feature type="transmembrane region" description="Helical" evidence="11">
    <location>
        <begin position="781"/>
        <end position="800"/>
    </location>
</feature>
<comment type="similarity">
    <text evidence="2 11">Belongs to the cation transport ATPase (P-type) (TC 3.A.3) family. Type IB subfamily.</text>
</comment>
<dbReference type="CDD" id="cd00371">
    <property type="entry name" value="HMA"/>
    <property type="match status" value="1"/>
</dbReference>
<comment type="subcellular location">
    <subcellularLocation>
        <location evidence="1">Cell membrane</location>
        <topology evidence="1">Multi-pass membrane protein</topology>
    </subcellularLocation>
</comment>
<dbReference type="NCBIfam" id="TIGR01511">
    <property type="entry name" value="ATPase-IB1_Cu"/>
    <property type="match status" value="1"/>
</dbReference>
<evidence type="ECO:0000259" key="12">
    <source>
        <dbReference type="PROSITE" id="PS50846"/>
    </source>
</evidence>
<keyword evidence="6 11" id="KW-0547">Nucleotide-binding</keyword>
<dbReference type="PRINTS" id="PR00119">
    <property type="entry name" value="CATATPASE"/>
</dbReference>
<evidence type="ECO:0000256" key="1">
    <source>
        <dbReference type="ARBA" id="ARBA00004651"/>
    </source>
</evidence>
<evidence type="ECO:0000313" key="14">
    <source>
        <dbReference type="Proteomes" id="UP000034591"/>
    </source>
</evidence>
<dbReference type="NCBIfam" id="TIGR01494">
    <property type="entry name" value="ATPase_P-type"/>
    <property type="match status" value="3"/>
</dbReference>
<feature type="domain" description="HMA" evidence="12">
    <location>
        <begin position="6"/>
        <end position="72"/>
    </location>
</feature>
<dbReference type="PANTHER" id="PTHR43520">
    <property type="entry name" value="ATP7, ISOFORM B"/>
    <property type="match status" value="1"/>
</dbReference>
<dbReference type="InterPro" id="IPR001757">
    <property type="entry name" value="P_typ_ATPase"/>
</dbReference>
<dbReference type="InterPro" id="IPR036163">
    <property type="entry name" value="HMA_dom_sf"/>
</dbReference>
<comment type="caution">
    <text evidence="13">The sequence shown here is derived from an EMBL/GenBank/DDBJ whole genome shotgun (WGS) entry which is preliminary data.</text>
</comment>
<evidence type="ECO:0000256" key="4">
    <source>
        <dbReference type="ARBA" id="ARBA00022692"/>
    </source>
</evidence>
<keyword evidence="3 11" id="KW-1003">Cell membrane</keyword>